<protein>
    <recommendedName>
        <fullName evidence="2">Sfi1 spindle body domain-containing protein</fullName>
    </recommendedName>
</protein>
<dbReference type="OrthoDB" id="5360338at2759"/>
<evidence type="ECO:0000313" key="3">
    <source>
        <dbReference type="EMBL" id="ODV96507.1"/>
    </source>
</evidence>
<evidence type="ECO:0000256" key="1">
    <source>
        <dbReference type="SAM" id="MobiDB-lite"/>
    </source>
</evidence>
<dbReference type="Pfam" id="PF08457">
    <property type="entry name" value="Sfi1"/>
    <property type="match status" value="1"/>
</dbReference>
<feature type="region of interest" description="Disordered" evidence="1">
    <location>
        <begin position="1190"/>
        <end position="1211"/>
    </location>
</feature>
<organism evidence="3 4">
    <name type="scientific">Pachysolen tannophilus NRRL Y-2460</name>
    <dbReference type="NCBI Taxonomy" id="669874"/>
    <lineage>
        <taxon>Eukaryota</taxon>
        <taxon>Fungi</taxon>
        <taxon>Dikarya</taxon>
        <taxon>Ascomycota</taxon>
        <taxon>Saccharomycotina</taxon>
        <taxon>Pichiomycetes</taxon>
        <taxon>Pachysolenaceae</taxon>
        <taxon>Pachysolen</taxon>
    </lineage>
</organism>
<gene>
    <name evidence="3" type="ORF">PACTADRAFT_33673</name>
</gene>
<feature type="region of interest" description="Disordered" evidence="1">
    <location>
        <begin position="1372"/>
        <end position="1407"/>
    </location>
</feature>
<feature type="domain" description="Sfi1 spindle body" evidence="2">
    <location>
        <begin position="674"/>
        <end position="885"/>
    </location>
</feature>
<accession>A0A1E4TXP0</accession>
<dbReference type="EMBL" id="KV454013">
    <property type="protein sequence ID" value="ODV96507.1"/>
    <property type="molecule type" value="Genomic_DNA"/>
</dbReference>
<dbReference type="Proteomes" id="UP000094236">
    <property type="component" value="Unassembled WGS sequence"/>
</dbReference>
<feature type="compositionally biased region" description="Polar residues" evidence="1">
    <location>
        <begin position="1393"/>
        <end position="1407"/>
    </location>
</feature>
<dbReference type="InterPro" id="IPR013665">
    <property type="entry name" value="Sfi1_dom"/>
</dbReference>
<feature type="compositionally biased region" description="Low complexity" evidence="1">
    <location>
        <begin position="1271"/>
        <end position="1281"/>
    </location>
</feature>
<feature type="compositionally biased region" description="Basic and acidic residues" evidence="1">
    <location>
        <begin position="1317"/>
        <end position="1328"/>
    </location>
</feature>
<keyword evidence="4" id="KW-1185">Reference proteome</keyword>
<feature type="compositionally biased region" description="Basic and acidic residues" evidence="1">
    <location>
        <begin position="1199"/>
        <end position="1211"/>
    </location>
</feature>
<evidence type="ECO:0000313" key="4">
    <source>
        <dbReference type="Proteomes" id="UP000094236"/>
    </source>
</evidence>
<name>A0A1E4TXP0_PACTA</name>
<feature type="region of interest" description="Disordered" evidence="1">
    <location>
        <begin position="1056"/>
        <end position="1090"/>
    </location>
</feature>
<sequence length="1407" mass="166722">MDDKAPTGQAKHTEASLNQLVASIINLYVDYSNYTETEVYAIINHRLSVIRANWKQFLNVPPILDDISIGELIINNKQISNRRIFKYTLNKNDQEPVMTISDAMKKVSLNANSKNSVNQLNFDKLKNCCNENLKKNSSKNVNDCFAIILLEEIGKFISLLEKDCNSVESELVKLIFDSFIYEYNYNLKIKKIFDKFLTDSNTTNHDPTTEFSIENNQLEPLNLQSNDPFFQRCYENMLLRVLTESTNEDDNAILKDKIWKISNITLQMYKVFIRIRYFFNNDLMLNFNNSIINITCVFVDENSSQLGKTIKTYFNKNPIFNELEIMLEEYKKTKKTSKSVPHPIKDQIHTSKLIKNSKIIKRDYEENEYRPHLVKNIDSLKEIEKLLTLLKKIVNAFKNYELHERPLYDDTSNIVDPDYYEFKFPEIFKCYVDILLHDGNINTLINDVYYNNVKKNVLKYENETITHKCWDLELHNLCKVMVGEPIFNKDPKIIQTTTVHREALFKYTKDKKLKRKFLKIWFDALGLKEEEKEFLALYNKVILTRKIFNLWNKKLSKLKFLESQADNYKTLYDSKLFYEKWANHFRIYQSLDLVSSEIVQSKFLVLWVSKFNKYNCELDLQYDKFCKFQKINYIQKFIAKFESVQTLNSKIKILENSKKKLFFEKLLLKYDERTLILRNREAIYLQRVKHTFFARWKAASDLKKLESETFRKIELIRKNAFFQYWNQRYAEQKLRKKFSSTLNKKILRRYFLNLVIIKENKFMADCFARERLLEHYFKVLQIQLNLKRFEKRRNYGLLSFFLRLWKLETRSSLFQFSRNENLKYNIFKLWVQKDSNRKIKRSENLKDLEIKSLGEFEQRRKLIILKSFLTIWEDKTIELFEKKQLLQHNYELSSQENFVTPVFYQWLNKYKKIEENKVKAKKFNEELLLTNYLNILIDRFNEIQYLNQLCNERIYYGNLNRLNSFFKKISLKYLKIKNNENLSLEFKKKLEVTILKNFLTIWKDFTLEKHDKNINTEISFNDNENYTSPLNRKNSRKLDFQPQMISSTPLLLNDEQRNGSTEFLSPSKDSSFTERPSFFKTPRSSMRTPRSIRINPNINVDSQSYKRSQIDALKKRFYGVKNKSPTPSAKKITIDNNNNFAKVIGGENLYSSTNNTFDDFNPKSEDIPISIPPQPSFLSKIDKDVIGKGSRSFQTQNNHSDKSQEVESNHEETLYGNTNIISVNMASTSSPINNTKPDPQLLKTLFSSKKQRFQPVNYPPQEDDFKTKAEQNTQTKNNNNRKFFENIDSPKVSPIPDLRQRMALYLNEIPNLNLAGHETRSSDKHDIEQNNTNRDIINRNKQNYSNTRSSSSTFVDSNEENYLSFEAERTNLVKPSPPSLTRPASKIPRLFNLPSTSTASNKTHPAT</sequence>
<proteinExistence type="predicted"/>
<reference evidence="4" key="1">
    <citation type="submission" date="2016-05" db="EMBL/GenBank/DDBJ databases">
        <title>Comparative genomics of biotechnologically important yeasts.</title>
        <authorList>
            <consortium name="DOE Joint Genome Institute"/>
            <person name="Riley R."/>
            <person name="Haridas S."/>
            <person name="Wolfe K.H."/>
            <person name="Lopes M.R."/>
            <person name="Hittinger C.T."/>
            <person name="Goker M."/>
            <person name="Salamov A."/>
            <person name="Wisecaver J."/>
            <person name="Long T.M."/>
            <person name="Aerts A.L."/>
            <person name="Barry K."/>
            <person name="Choi C."/>
            <person name="Clum A."/>
            <person name="Coughlan A.Y."/>
            <person name="Deshpande S."/>
            <person name="Douglass A.P."/>
            <person name="Hanson S.J."/>
            <person name="Klenk H.-P."/>
            <person name="Labutti K."/>
            <person name="Lapidus A."/>
            <person name="Lindquist E."/>
            <person name="Lipzen A."/>
            <person name="Meier-Kolthoff J.P."/>
            <person name="Ohm R.A."/>
            <person name="Otillar R.P."/>
            <person name="Pangilinan J."/>
            <person name="Peng Y."/>
            <person name="Rokas A."/>
            <person name="Rosa C.A."/>
            <person name="Scheuner C."/>
            <person name="Sibirny A.A."/>
            <person name="Slot J.C."/>
            <person name="Stielow J.B."/>
            <person name="Sun H."/>
            <person name="Kurtzman C.P."/>
            <person name="Blackwell M."/>
            <person name="Grigoriev I.V."/>
            <person name="Jeffries T.W."/>
        </authorList>
    </citation>
    <scope>NUCLEOTIDE SEQUENCE [LARGE SCALE GENOMIC DNA]</scope>
    <source>
        <strain evidence="4">NRRL Y-2460</strain>
    </source>
</reference>
<feature type="compositionally biased region" description="Polar residues" evidence="1">
    <location>
        <begin position="1058"/>
        <end position="1074"/>
    </location>
</feature>
<evidence type="ECO:0000259" key="2">
    <source>
        <dbReference type="Pfam" id="PF08457"/>
    </source>
</evidence>
<feature type="region of interest" description="Disordered" evidence="1">
    <location>
        <begin position="1254"/>
        <end position="1294"/>
    </location>
</feature>
<feature type="region of interest" description="Disordered" evidence="1">
    <location>
        <begin position="1316"/>
        <end position="1335"/>
    </location>
</feature>